<keyword evidence="3" id="KW-1185">Reference proteome</keyword>
<sequence length="102" mass="11319">MTLVASQYPARADQTDGNAQLAVCRLILGESSLRPYDQGFCIGAVHAIRYSRGRLHICIPDGVTNMQAVRVLVNYMESHPARLNLDITDLAMNAFKKAWPCK</sequence>
<dbReference type="EMBL" id="PVZS01000006">
    <property type="protein sequence ID" value="PSC05666.1"/>
    <property type="molecule type" value="Genomic_DNA"/>
</dbReference>
<proteinExistence type="predicted"/>
<reference evidence="3" key="1">
    <citation type="submission" date="2018-03" db="EMBL/GenBank/DDBJ databases">
        <authorList>
            <person name="Sun L."/>
            <person name="Liu H."/>
            <person name="Chen W."/>
            <person name="Huang K."/>
            <person name="Liu W."/>
            <person name="Gao X."/>
        </authorList>
    </citation>
    <scope>NUCLEOTIDE SEQUENCE [LARGE SCALE GENOMIC DNA]</scope>
    <source>
        <strain evidence="3">SH9</strain>
    </source>
</reference>
<feature type="domain" description="Rap1a immunity protein" evidence="1">
    <location>
        <begin position="17"/>
        <end position="101"/>
    </location>
</feature>
<name>A0A2T1HVH2_9HYPH</name>
<protein>
    <recommendedName>
        <fullName evidence="1">Rap1a immunity protein domain-containing protein</fullName>
    </recommendedName>
</protein>
<evidence type="ECO:0000259" key="1">
    <source>
        <dbReference type="Pfam" id="PF18602"/>
    </source>
</evidence>
<dbReference type="Pfam" id="PF18602">
    <property type="entry name" value="Rap1a"/>
    <property type="match status" value="1"/>
</dbReference>
<evidence type="ECO:0000313" key="3">
    <source>
        <dbReference type="Proteomes" id="UP000239772"/>
    </source>
</evidence>
<dbReference type="AlphaFoldDB" id="A0A2T1HVH2"/>
<gene>
    <name evidence="2" type="ORF">SLNSH_06695</name>
</gene>
<accession>A0A2T1HVH2</accession>
<dbReference type="Proteomes" id="UP000239772">
    <property type="component" value="Unassembled WGS sequence"/>
</dbReference>
<organism evidence="2 3">
    <name type="scientific">Alsobacter soli</name>
    <dbReference type="NCBI Taxonomy" id="2109933"/>
    <lineage>
        <taxon>Bacteria</taxon>
        <taxon>Pseudomonadati</taxon>
        <taxon>Pseudomonadota</taxon>
        <taxon>Alphaproteobacteria</taxon>
        <taxon>Hyphomicrobiales</taxon>
        <taxon>Alsobacteraceae</taxon>
        <taxon>Alsobacter</taxon>
    </lineage>
</organism>
<evidence type="ECO:0000313" key="2">
    <source>
        <dbReference type="EMBL" id="PSC05666.1"/>
    </source>
</evidence>
<dbReference type="InterPro" id="IPR041238">
    <property type="entry name" value="Rap1a"/>
</dbReference>
<comment type="caution">
    <text evidence="2">The sequence shown here is derived from an EMBL/GenBank/DDBJ whole genome shotgun (WGS) entry which is preliminary data.</text>
</comment>